<keyword evidence="4 12" id="KW-0812">Transmembrane</keyword>
<keyword evidence="6 12" id="KW-0653">Protein transport</keyword>
<evidence type="ECO:0000256" key="6">
    <source>
        <dbReference type="ARBA" id="ARBA00022927"/>
    </source>
</evidence>
<evidence type="ECO:0000256" key="2">
    <source>
        <dbReference type="ARBA" id="ARBA00022448"/>
    </source>
</evidence>
<evidence type="ECO:0000256" key="1">
    <source>
        <dbReference type="ARBA" id="ARBA00004651"/>
    </source>
</evidence>
<evidence type="ECO:0000256" key="12">
    <source>
        <dbReference type="HAMAP-Rule" id="MF_01811"/>
    </source>
</evidence>
<reference evidence="15 16" key="2">
    <citation type="journal article" date="2016" name="Int. J. Syst. Evol. Microbiol.">
        <title>Paenibacillus bovis sp. nov., isolated from raw yak (Bos grunniens) milk.</title>
        <authorList>
            <person name="Gao C."/>
            <person name="Han J."/>
            <person name="Liu Z."/>
            <person name="Xu X."/>
            <person name="Hang F."/>
            <person name="Wu Z."/>
        </authorList>
    </citation>
    <scope>NUCLEOTIDE SEQUENCE [LARGE SCALE GENOMIC DNA]</scope>
    <source>
        <strain evidence="15 16">BD3526</strain>
    </source>
</reference>
<evidence type="ECO:0000313" key="16">
    <source>
        <dbReference type="Proteomes" id="UP000078148"/>
    </source>
</evidence>
<dbReference type="HAMAP" id="MF_01811">
    <property type="entry name" value="YidC_type2"/>
    <property type="match status" value="1"/>
</dbReference>
<dbReference type="Proteomes" id="UP000078148">
    <property type="component" value="Chromosome"/>
</dbReference>
<organism evidence="15 16">
    <name type="scientific">Paenibacillus bovis</name>
    <dbReference type="NCBI Taxonomy" id="1616788"/>
    <lineage>
        <taxon>Bacteria</taxon>
        <taxon>Bacillati</taxon>
        <taxon>Bacillota</taxon>
        <taxon>Bacilli</taxon>
        <taxon>Bacillales</taxon>
        <taxon>Paenibacillaceae</taxon>
        <taxon>Paenibacillus</taxon>
    </lineage>
</organism>
<dbReference type="OrthoDB" id="9780552at2"/>
<evidence type="ECO:0000256" key="10">
    <source>
        <dbReference type="ARBA" id="ARBA00023186"/>
    </source>
</evidence>
<keyword evidence="3 12" id="KW-1003">Cell membrane</keyword>
<keyword evidence="7 12" id="KW-1133">Transmembrane helix</keyword>
<evidence type="ECO:0000256" key="11">
    <source>
        <dbReference type="ARBA" id="ARBA00023288"/>
    </source>
</evidence>
<comment type="function">
    <text evidence="12">Required for the insertion and/or proper folding and/or complex formation of integral membrane proteins into the membrane. Involved in integration of membrane proteins that insert both dependently and independently of the Sec translocase complex, as well as at least some lipoproteins.</text>
</comment>
<evidence type="ECO:0000256" key="5">
    <source>
        <dbReference type="ARBA" id="ARBA00022729"/>
    </source>
</evidence>
<evidence type="ECO:0000256" key="13">
    <source>
        <dbReference type="SAM" id="MobiDB-lite"/>
    </source>
</evidence>
<dbReference type="InterPro" id="IPR023060">
    <property type="entry name" value="YidC/YidC1/YidC2_Firmicutes"/>
</dbReference>
<evidence type="ECO:0000256" key="3">
    <source>
        <dbReference type="ARBA" id="ARBA00022475"/>
    </source>
</evidence>
<name>A0A172ZIC8_9BACL</name>
<dbReference type="PRINTS" id="PR00701">
    <property type="entry name" value="60KDINNERMP"/>
</dbReference>
<protein>
    <recommendedName>
        <fullName evidence="12">Membrane protein insertase YidC</fullName>
    </recommendedName>
    <alternativeName>
        <fullName evidence="12">Foldase YidC</fullName>
    </alternativeName>
    <alternativeName>
        <fullName evidence="12">Membrane integrase YidC</fullName>
    </alternativeName>
    <alternativeName>
        <fullName evidence="12">Membrane protein YidC</fullName>
    </alternativeName>
</protein>
<evidence type="ECO:0000256" key="9">
    <source>
        <dbReference type="ARBA" id="ARBA00023139"/>
    </source>
</evidence>
<feature type="compositionally biased region" description="Basic residues" evidence="13">
    <location>
        <begin position="299"/>
        <end position="314"/>
    </location>
</feature>
<dbReference type="GO" id="GO:0051205">
    <property type="term" value="P:protein insertion into membrane"/>
    <property type="evidence" value="ECO:0007669"/>
    <property type="project" value="TreeGrafter"/>
</dbReference>
<keyword evidence="5 12" id="KW-0732">Signal</keyword>
<feature type="transmembrane region" description="Helical" evidence="12">
    <location>
        <begin position="187"/>
        <end position="205"/>
    </location>
</feature>
<dbReference type="NCBIfam" id="TIGR03592">
    <property type="entry name" value="yidC_oxa1_cterm"/>
    <property type="match status" value="1"/>
</dbReference>
<evidence type="ECO:0000259" key="14">
    <source>
        <dbReference type="Pfam" id="PF02096"/>
    </source>
</evidence>
<dbReference type="Pfam" id="PF02096">
    <property type="entry name" value="60KD_IMP"/>
    <property type="match status" value="1"/>
</dbReference>
<dbReference type="PROSITE" id="PS51257">
    <property type="entry name" value="PROKAR_LIPOPROTEIN"/>
    <property type="match status" value="1"/>
</dbReference>
<proteinExistence type="inferred from homology"/>
<comment type="similarity">
    <text evidence="12">Belongs to the OXA1/ALB3/YidC family. Type 2 subfamily.</text>
</comment>
<dbReference type="InterPro" id="IPR001708">
    <property type="entry name" value="YidC/ALB3/OXA1/COX18"/>
</dbReference>
<comment type="subcellular location">
    <subcellularLocation>
        <location evidence="1 12">Cell membrane</location>
        <topology evidence="1 12">Multi-pass membrane protein</topology>
    </subcellularLocation>
</comment>
<keyword evidence="9" id="KW-0564">Palmitate</keyword>
<keyword evidence="10 12" id="KW-0143">Chaperone</keyword>
<dbReference type="AlphaFoldDB" id="A0A172ZIC8"/>
<dbReference type="CDD" id="cd20070">
    <property type="entry name" value="5TM_YidC_Alb3"/>
    <property type="match status" value="1"/>
</dbReference>
<feature type="domain" description="Membrane insertase YidC/Oxa/ALB C-terminal" evidence="14">
    <location>
        <begin position="71"/>
        <end position="258"/>
    </location>
</feature>
<accession>A0A172ZIC8</accession>
<keyword evidence="16" id="KW-1185">Reference proteome</keyword>
<dbReference type="EMBL" id="CP013023">
    <property type="protein sequence ID" value="ANF97152.1"/>
    <property type="molecule type" value="Genomic_DNA"/>
</dbReference>
<dbReference type="GO" id="GO:0015031">
    <property type="term" value="P:protein transport"/>
    <property type="evidence" value="ECO:0007669"/>
    <property type="project" value="UniProtKB-KW"/>
</dbReference>
<dbReference type="InterPro" id="IPR028055">
    <property type="entry name" value="YidC/Oxa/ALB_C"/>
</dbReference>
<gene>
    <name evidence="12" type="primary">yidC</name>
    <name evidence="15" type="ORF">AR543_14845</name>
</gene>
<dbReference type="KEGG" id="pbv:AR543_14845"/>
<dbReference type="GO" id="GO:0032977">
    <property type="term" value="F:membrane insertase activity"/>
    <property type="evidence" value="ECO:0007669"/>
    <property type="project" value="InterPro"/>
</dbReference>
<evidence type="ECO:0000256" key="8">
    <source>
        <dbReference type="ARBA" id="ARBA00023136"/>
    </source>
</evidence>
<keyword evidence="11 12" id="KW-0449">Lipoprotein</keyword>
<feature type="transmembrane region" description="Helical" evidence="12">
    <location>
        <begin position="146"/>
        <end position="167"/>
    </location>
</feature>
<feature type="region of interest" description="Disordered" evidence="13">
    <location>
        <begin position="290"/>
        <end position="326"/>
    </location>
</feature>
<dbReference type="STRING" id="1616788.AR543_14845"/>
<feature type="transmembrane region" description="Helical" evidence="12">
    <location>
        <begin position="63"/>
        <end position="86"/>
    </location>
</feature>
<evidence type="ECO:0000313" key="15">
    <source>
        <dbReference type="EMBL" id="ANF97152.1"/>
    </source>
</evidence>
<dbReference type="PANTHER" id="PTHR12428">
    <property type="entry name" value="OXA1"/>
    <property type="match status" value="1"/>
</dbReference>
<sequence length="326" mass="36146">MDTIKGFTFTGKRGRLLGLILALMMVVLLSGCGTGGATEIHSDTPGFFNHYVVFPLSYSMQHIASWFGGSYGLAIIVLTLTVRFALMPLMMRQAKSQQAMKQKMNIMQPELDQLKKKYENKTDTASKQQQQQEMMEIYKKHSFNPLNIGCLPILIQLPILSGMYTAIRLTPELSTHSFLWFKLGHPDWIMAIIVAILYLFQAKVSQVNMTPEQRKQFAIMGYVSPIMMAFFSFSAPAAMPLYWMVSGTFLILQTLLFQRMYPAQPTAAIADVAVPSATLDAAAAALDHEADRIASPARKQGKGKNKSSRAKGKSGKTASNTKSARV</sequence>
<dbReference type="PANTHER" id="PTHR12428:SF65">
    <property type="entry name" value="CYTOCHROME C OXIDASE ASSEMBLY PROTEIN COX18, MITOCHONDRIAL"/>
    <property type="match status" value="1"/>
</dbReference>
<keyword evidence="8 12" id="KW-0472">Membrane</keyword>
<feature type="transmembrane region" description="Helical" evidence="12">
    <location>
        <begin position="217"/>
        <end position="235"/>
    </location>
</feature>
<keyword evidence="2 12" id="KW-0813">Transport</keyword>
<evidence type="ECO:0000256" key="7">
    <source>
        <dbReference type="ARBA" id="ARBA00022989"/>
    </source>
</evidence>
<dbReference type="InterPro" id="IPR047196">
    <property type="entry name" value="YidC_ALB_C"/>
</dbReference>
<reference evidence="16" key="1">
    <citation type="submission" date="2015-10" db="EMBL/GenBank/DDBJ databases">
        <title>Genome of Paenibacillus bovis sp. nov.</title>
        <authorList>
            <person name="Wu Z."/>
            <person name="Gao C."/>
            <person name="Liu Z."/>
            <person name="Zheng H."/>
        </authorList>
    </citation>
    <scope>NUCLEOTIDE SEQUENCE [LARGE SCALE GENOMIC DNA]</scope>
    <source>
        <strain evidence="16">BD3526</strain>
    </source>
</reference>
<dbReference type="GO" id="GO:0005886">
    <property type="term" value="C:plasma membrane"/>
    <property type="evidence" value="ECO:0007669"/>
    <property type="project" value="UniProtKB-SubCell"/>
</dbReference>
<evidence type="ECO:0000256" key="4">
    <source>
        <dbReference type="ARBA" id="ARBA00022692"/>
    </source>
</evidence>
<feature type="compositionally biased region" description="Polar residues" evidence="13">
    <location>
        <begin position="316"/>
        <end position="326"/>
    </location>
</feature>